<keyword evidence="3" id="KW-1185">Reference proteome</keyword>
<evidence type="ECO:0000256" key="1">
    <source>
        <dbReference type="SAM" id="MobiDB-lite"/>
    </source>
</evidence>
<feature type="region of interest" description="Disordered" evidence="1">
    <location>
        <begin position="1"/>
        <end position="142"/>
    </location>
</feature>
<dbReference type="AlphaFoldDB" id="A0A9P4S157"/>
<proteinExistence type="predicted"/>
<dbReference type="Proteomes" id="UP000799429">
    <property type="component" value="Unassembled WGS sequence"/>
</dbReference>
<dbReference type="EMBL" id="MU006121">
    <property type="protein sequence ID" value="KAF2834331.1"/>
    <property type="molecule type" value="Genomic_DNA"/>
</dbReference>
<organism evidence="2 3">
    <name type="scientific">Patellaria atrata CBS 101060</name>
    <dbReference type="NCBI Taxonomy" id="1346257"/>
    <lineage>
        <taxon>Eukaryota</taxon>
        <taxon>Fungi</taxon>
        <taxon>Dikarya</taxon>
        <taxon>Ascomycota</taxon>
        <taxon>Pezizomycotina</taxon>
        <taxon>Dothideomycetes</taxon>
        <taxon>Dothideomycetes incertae sedis</taxon>
        <taxon>Patellariales</taxon>
        <taxon>Patellariaceae</taxon>
        <taxon>Patellaria</taxon>
    </lineage>
</organism>
<evidence type="ECO:0000313" key="3">
    <source>
        <dbReference type="Proteomes" id="UP000799429"/>
    </source>
</evidence>
<evidence type="ECO:0000313" key="2">
    <source>
        <dbReference type="EMBL" id="KAF2834331.1"/>
    </source>
</evidence>
<protein>
    <submittedName>
        <fullName evidence="2">Uncharacterized protein</fullName>
    </submittedName>
</protein>
<accession>A0A9P4S157</accession>
<reference evidence="2" key="1">
    <citation type="journal article" date="2020" name="Stud. Mycol.">
        <title>101 Dothideomycetes genomes: a test case for predicting lifestyles and emergence of pathogens.</title>
        <authorList>
            <person name="Haridas S."/>
            <person name="Albert R."/>
            <person name="Binder M."/>
            <person name="Bloem J."/>
            <person name="Labutti K."/>
            <person name="Salamov A."/>
            <person name="Andreopoulos B."/>
            <person name="Baker S."/>
            <person name="Barry K."/>
            <person name="Bills G."/>
            <person name="Bluhm B."/>
            <person name="Cannon C."/>
            <person name="Castanera R."/>
            <person name="Culley D."/>
            <person name="Daum C."/>
            <person name="Ezra D."/>
            <person name="Gonzalez J."/>
            <person name="Henrissat B."/>
            <person name="Kuo A."/>
            <person name="Liang C."/>
            <person name="Lipzen A."/>
            <person name="Lutzoni F."/>
            <person name="Magnuson J."/>
            <person name="Mondo S."/>
            <person name="Nolan M."/>
            <person name="Ohm R."/>
            <person name="Pangilinan J."/>
            <person name="Park H.-J."/>
            <person name="Ramirez L."/>
            <person name="Alfaro M."/>
            <person name="Sun H."/>
            <person name="Tritt A."/>
            <person name="Yoshinaga Y."/>
            <person name="Zwiers L.-H."/>
            <person name="Turgeon B."/>
            <person name="Goodwin S."/>
            <person name="Spatafora J."/>
            <person name="Crous P."/>
            <person name="Grigoriev I."/>
        </authorList>
    </citation>
    <scope>NUCLEOTIDE SEQUENCE</scope>
    <source>
        <strain evidence="2">CBS 101060</strain>
    </source>
</reference>
<feature type="compositionally biased region" description="Low complexity" evidence="1">
    <location>
        <begin position="111"/>
        <end position="132"/>
    </location>
</feature>
<gene>
    <name evidence="2" type="ORF">M501DRAFT_1020915</name>
</gene>
<feature type="compositionally biased region" description="Polar residues" evidence="1">
    <location>
        <begin position="32"/>
        <end position="89"/>
    </location>
</feature>
<sequence>MPVLQPSAPKKRKQATEILPTAKRPRFANRRSPGQPTAVITSTRIPGTTSHVTPTRGPQVNLTPTVPTSVVPSYQQSLSHTVQPATATNVAPPPSPPNLQAGPLSTSPPTALSRVSSSPPSSPLRLSSPAPDSKAKKARLLTEYEPVRYTGFGTNIPDVKRRKAMRARYEEMDLHSERARKVLQ</sequence>
<name>A0A9P4S157_9PEZI</name>
<comment type="caution">
    <text evidence="2">The sequence shown here is derived from an EMBL/GenBank/DDBJ whole genome shotgun (WGS) entry which is preliminary data.</text>
</comment>